<feature type="region of interest" description="Disordered" evidence="1">
    <location>
        <begin position="1"/>
        <end position="48"/>
    </location>
</feature>
<evidence type="ECO:0000256" key="1">
    <source>
        <dbReference type="SAM" id="MobiDB-lite"/>
    </source>
</evidence>
<protein>
    <submittedName>
        <fullName evidence="2">DUF3626 domain-containing protein</fullName>
    </submittedName>
</protein>
<name>A0ABY7ZJS7_9ACTN</name>
<dbReference type="EMBL" id="CP118615">
    <property type="protein sequence ID" value="WDZ83200.1"/>
    <property type="molecule type" value="Genomic_DNA"/>
</dbReference>
<organism evidence="2 3">
    <name type="scientific">Micromonospora cathayae</name>
    <dbReference type="NCBI Taxonomy" id="3028804"/>
    <lineage>
        <taxon>Bacteria</taxon>
        <taxon>Bacillati</taxon>
        <taxon>Actinomycetota</taxon>
        <taxon>Actinomycetes</taxon>
        <taxon>Micromonosporales</taxon>
        <taxon>Micromonosporaceae</taxon>
        <taxon>Micromonospora</taxon>
    </lineage>
</organism>
<accession>A0ABY7ZJS7</accession>
<gene>
    <name evidence="2" type="ORF">PVK37_22445</name>
</gene>
<sequence>MDASPTTPGPATPAAHGPCAPAVPGPAIPGLSAPAVPGPSAPAETETEADATLTAAQRAALRHVRATARRDRPDALASIARVLAGSGVCPDPEQLITAIARGARVTVNFHPDRLLADGRTVIDALSEVGHYRSQFETGVSGGGLTAFPGGDRDRWEEALFGGAYQAAGVRPAERPKYGGLDLLGHPDGACPRFGSCHLRLRPAVLARTTFCFGDSHLGAAHLGTLDAFEPVLAALLRATDEQGVSLGVAGMDVATLVRTLLRRPERAAWAPGAAVRALDDYVEAQVHGDVVLTRDVEALVADPSFRGTRCGAALVDLADRCGFELRWHDGFVLPVDRVDADFRGPAIPPLAARVLAEFGQPGAVIDAALIGRAAASLVTEPDRWADRGPAAVTHQHLKQLWHVLVRYGGPHDGEVPGLRLRRALRR</sequence>
<dbReference type="InterPro" id="IPR022074">
    <property type="entry name" value="DUF3626"/>
</dbReference>
<evidence type="ECO:0000313" key="2">
    <source>
        <dbReference type="EMBL" id="WDZ83200.1"/>
    </source>
</evidence>
<reference evidence="2 3" key="1">
    <citation type="submission" date="2023-02" db="EMBL/GenBank/DDBJ databases">
        <authorList>
            <person name="Mo P."/>
        </authorList>
    </citation>
    <scope>NUCLEOTIDE SEQUENCE [LARGE SCALE GENOMIC DNA]</scope>
    <source>
        <strain evidence="2 3">HUAS 3</strain>
    </source>
</reference>
<keyword evidence="3" id="KW-1185">Reference proteome</keyword>
<dbReference type="Pfam" id="PF12294">
    <property type="entry name" value="DUF3626"/>
    <property type="match status" value="1"/>
</dbReference>
<evidence type="ECO:0000313" key="3">
    <source>
        <dbReference type="Proteomes" id="UP001219605"/>
    </source>
</evidence>
<proteinExistence type="predicted"/>
<dbReference type="Proteomes" id="UP001219605">
    <property type="component" value="Chromosome"/>
</dbReference>